<evidence type="ECO:0000256" key="1">
    <source>
        <dbReference type="SAM" id="Phobius"/>
    </source>
</evidence>
<dbReference type="AlphaFoldDB" id="A0A6V7X4F7"/>
<reference evidence="2 3" key="1">
    <citation type="submission" date="2020-08" db="EMBL/GenBank/DDBJ databases">
        <authorList>
            <person name="Koutsovoulos G."/>
            <person name="Danchin GJ E."/>
        </authorList>
    </citation>
    <scope>NUCLEOTIDE SEQUENCE [LARGE SCALE GENOMIC DNA]</scope>
</reference>
<feature type="transmembrane region" description="Helical" evidence="1">
    <location>
        <begin position="48"/>
        <end position="71"/>
    </location>
</feature>
<organism evidence="2 3">
    <name type="scientific">Meloidogyne enterolobii</name>
    <name type="common">Root-knot nematode worm</name>
    <name type="synonym">Meloidogyne mayaguensis</name>
    <dbReference type="NCBI Taxonomy" id="390850"/>
    <lineage>
        <taxon>Eukaryota</taxon>
        <taxon>Metazoa</taxon>
        <taxon>Ecdysozoa</taxon>
        <taxon>Nematoda</taxon>
        <taxon>Chromadorea</taxon>
        <taxon>Rhabditida</taxon>
        <taxon>Tylenchina</taxon>
        <taxon>Tylenchomorpha</taxon>
        <taxon>Tylenchoidea</taxon>
        <taxon>Meloidogynidae</taxon>
        <taxon>Meloidogyninae</taxon>
        <taxon>Meloidogyne</taxon>
    </lineage>
</organism>
<name>A0A6V7X4F7_MELEN</name>
<sequence>MFEQVRQRRNSSRGMYFILVSFHNILLFEVLFAITFLIAAFLLNQRSFSPLSLFSTFAFFSSTISIISGFASSTLAKFGEVGVDMILILL</sequence>
<gene>
    <name evidence="2" type="ORF">MENT_LOCUS47170</name>
</gene>
<evidence type="ECO:0000313" key="2">
    <source>
        <dbReference type="EMBL" id="CAD2194178.1"/>
    </source>
</evidence>
<keyword evidence="1" id="KW-1133">Transmembrane helix</keyword>
<protein>
    <submittedName>
        <fullName evidence="2">Uncharacterized protein</fullName>
    </submittedName>
</protein>
<feature type="transmembrane region" description="Helical" evidence="1">
    <location>
        <begin position="16"/>
        <end position="42"/>
    </location>
</feature>
<accession>A0A6V7X4F7</accession>
<proteinExistence type="predicted"/>
<dbReference type="EMBL" id="CAJEWN010001089">
    <property type="protein sequence ID" value="CAD2194178.1"/>
    <property type="molecule type" value="Genomic_DNA"/>
</dbReference>
<comment type="caution">
    <text evidence="2">The sequence shown here is derived from an EMBL/GenBank/DDBJ whole genome shotgun (WGS) entry which is preliminary data.</text>
</comment>
<keyword evidence="1" id="KW-0812">Transmembrane</keyword>
<evidence type="ECO:0000313" key="3">
    <source>
        <dbReference type="Proteomes" id="UP000580250"/>
    </source>
</evidence>
<keyword evidence="1" id="KW-0472">Membrane</keyword>
<dbReference type="Proteomes" id="UP000580250">
    <property type="component" value="Unassembled WGS sequence"/>
</dbReference>